<evidence type="ECO:0000313" key="3">
    <source>
        <dbReference type="EMBL" id="KMQ84781.1"/>
    </source>
</evidence>
<sequence length="163" mass="19138">MSNTAQPEENEEKIDFFQDLPLKNENELRAVEIKLGNNTSYRNEMIKQLARLTGQDVKHSCLCLMRQIISNEVAVLFSWHGAKKKESFSKLNLCQVILSVIRNAHASVKDEQISSPIKIWLAHAKERMDRKREKEREINQRDHVRNNELEEPEEPQDEPEEHH</sequence>
<dbReference type="OrthoDB" id="7551382at2759"/>
<gene>
    <name evidence="3" type="ORF">RF55_17133</name>
</gene>
<evidence type="ECO:0000259" key="2">
    <source>
        <dbReference type="Pfam" id="PF16064"/>
    </source>
</evidence>
<proteinExistence type="predicted"/>
<comment type="caution">
    <text evidence="3">The sequence shown here is derived from an EMBL/GenBank/DDBJ whole genome shotgun (WGS) entry which is preliminary data.</text>
</comment>
<dbReference type="AlphaFoldDB" id="A0A0J7K3N4"/>
<dbReference type="Pfam" id="PF16064">
    <property type="entry name" value="DUF4806"/>
    <property type="match status" value="1"/>
</dbReference>
<dbReference type="InterPro" id="IPR032071">
    <property type="entry name" value="DUF4806"/>
</dbReference>
<name>A0A0J7K3N4_LASNI</name>
<dbReference type="STRING" id="67767.A0A0J7K3N4"/>
<feature type="compositionally biased region" description="Basic and acidic residues" evidence="1">
    <location>
        <begin position="127"/>
        <end position="148"/>
    </location>
</feature>
<accession>A0A0J7K3N4</accession>
<protein>
    <recommendedName>
        <fullName evidence="2">DUF4806 domain-containing protein</fullName>
    </recommendedName>
</protein>
<dbReference type="PANTHER" id="PTHR34153:SF2">
    <property type="entry name" value="SI:CH211-262H13.3-RELATED"/>
    <property type="match status" value="1"/>
</dbReference>
<dbReference type="PANTHER" id="PTHR34153">
    <property type="entry name" value="SI:CH211-262H13.3-RELATED-RELATED"/>
    <property type="match status" value="1"/>
</dbReference>
<evidence type="ECO:0000256" key="1">
    <source>
        <dbReference type="SAM" id="MobiDB-lite"/>
    </source>
</evidence>
<dbReference type="Proteomes" id="UP000036403">
    <property type="component" value="Unassembled WGS sequence"/>
</dbReference>
<feature type="region of interest" description="Disordered" evidence="1">
    <location>
        <begin position="127"/>
        <end position="163"/>
    </location>
</feature>
<dbReference type="EMBL" id="LBMM01015499">
    <property type="protein sequence ID" value="KMQ84781.1"/>
    <property type="molecule type" value="Genomic_DNA"/>
</dbReference>
<dbReference type="PaxDb" id="67767-A0A0J7K3N4"/>
<organism evidence="3 4">
    <name type="scientific">Lasius niger</name>
    <name type="common">Black garden ant</name>
    <dbReference type="NCBI Taxonomy" id="67767"/>
    <lineage>
        <taxon>Eukaryota</taxon>
        <taxon>Metazoa</taxon>
        <taxon>Ecdysozoa</taxon>
        <taxon>Arthropoda</taxon>
        <taxon>Hexapoda</taxon>
        <taxon>Insecta</taxon>
        <taxon>Pterygota</taxon>
        <taxon>Neoptera</taxon>
        <taxon>Endopterygota</taxon>
        <taxon>Hymenoptera</taxon>
        <taxon>Apocrita</taxon>
        <taxon>Aculeata</taxon>
        <taxon>Formicoidea</taxon>
        <taxon>Formicidae</taxon>
        <taxon>Formicinae</taxon>
        <taxon>Lasius</taxon>
        <taxon>Lasius</taxon>
    </lineage>
</organism>
<feature type="compositionally biased region" description="Acidic residues" evidence="1">
    <location>
        <begin position="149"/>
        <end position="163"/>
    </location>
</feature>
<reference evidence="3 4" key="1">
    <citation type="submission" date="2015-04" db="EMBL/GenBank/DDBJ databases">
        <title>Lasius niger genome sequencing.</title>
        <authorList>
            <person name="Konorov E.A."/>
            <person name="Nikitin M.A."/>
            <person name="Kirill M.V."/>
            <person name="Chang P."/>
        </authorList>
    </citation>
    <scope>NUCLEOTIDE SEQUENCE [LARGE SCALE GENOMIC DNA]</scope>
    <source>
        <tissue evidence="3">Whole</tissue>
    </source>
</reference>
<keyword evidence="4" id="KW-1185">Reference proteome</keyword>
<evidence type="ECO:0000313" key="4">
    <source>
        <dbReference type="Proteomes" id="UP000036403"/>
    </source>
</evidence>
<feature type="domain" description="DUF4806" evidence="2">
    <location>
        <begin position="19"/>
        <end position="92"/>
    </location>
</feature>